<keyword evidence="2" id="KW-1185">Reference proteome</keyword>
<evidence type="ECO:0000313" key="2">
    <source>
        <dbReference type="Proteomes" id="UP000827976"/>
    </source>
</evidence>
<name>A0ACB7UIC4_DIOAL</name>
<dbReference type="EMBL" id="CM037026">
    <property type="protein sequence ID" value="KAH7659991.1"/>
    <property type="molecule type" value="Genomic_DNA"/>
</dbReference>
<organism evidence="1 2">
    <name type="scientific">Dioscorea alata</name>
    <name type="common">Purple yam</name>
    <dbReference type="NCBI Taxonomy" id="55571"/>
    <lineage>
        <taxon>Eukaryota</taxon>
        <taxon>Viridiplantae</taxon>
        <taxon>Streptophyta</taxon>
        <taxon>Embryophyta</taxon>
        <taxon>Tracheophyta</taxon>
        <taxon>Spermatophyta</taxon>
        <taxon>Magnoliopsida</taxon>
        <taxon>Liliopsida</taxon>
        <taxon>Dioscoreales</taxon>
        <taxon>Dioscoreaceae</taxon>
        <taxon>Dioscorea</taxon>
    </lineage>
</organism>
<sequence>MEETLKEEKEIMHAIRDAHVQQQEEEEQEEEEEEGEEEEKDIVLKPNENSNLVLDLSLSPLYSSTPLSKPPLTSPEIEQRVFSCNYCRRKFYSSQALGGHQNAHKRERIIAKHRHHKSDHHACLSSMSLMPFHASFGNNNFRSLEVQAHSLIHKPRFSMFYGQRPVARFDDHVPGGVLRRVVAGGDDGDLSFRRDDVKNKIDLTLKL</sequence>
<dbReference type="Proteomes" id="UP000827976">
    <property type="component" value="Chromosome 16"/>
</dbReference>
<reference evidence="2" key="1">
    <citation type="journal article" date="2022" name="Nat. Commun.">
        <title>Chromosome evolution and the genetic basis of agronomically important traits in greater yam.</title>
        <authorList>
            <person name="Bredeson J.V."/>
            <person name="Lyons J.B."/>
            <person name="Oniyinde I.O."/>
            <person name="Okereke N.R."/>
            <person name="Kolade O."/>
            <person name="Nnabue I."/>
            <person name="Nwadili C.O."/>
            <person name="Hribova E."/>
            <person name="Parker M."/>
            <person name="Nwogha J."/>
            <person name="Shu S."/>
            <person name="Carlson J."/>
            <person name="Kariba R."/>
            <person name="Muthemba S."/>
            <person name="Knop K."/>
            <person name="Barton G.J."/>
            <person name="Sherwood A.V."/>
            <person name="Lopez-Montes A."/>
            <person name="Asiedu R."/>
            <person name="Jamnadass R."/>
            <person name="Muchugi A."/>
            <person name="Goodstein D."/>
            <person name="Egesi C.N."/>
            <person name="Featherston J."/>
            <person name="Asfaw A."/>
            <person name="Simpson G.G."/>
            <person name="Dolezel J."/>
            <person name="Hendre P.S."/>
            <person name="Van Deynze A."/>
            <person name="Kumar P.L."/>
            <person name="Obidiegwu J.E."/>
            <person name="Bhattacharjee R."/>
            <person name="Rokhsar D.S."/>
        </authorList>
    </citation>
    <scope>NUCLEOTIDE SEQUENCE [LARGE SCALE GENOMIC DNA]</scope>
    <source>
        <strain evidence="2">cv. TDa95/00328</strain>
    </source>
</reference>
<gene>
    <name evidence="1" type="ORF">IHE45_16G068100</name>
</gene>
<evidence type="ECO:0000313" key="1">
    <source>
        <dbReference type="EMBL" id="KAH7659991.1"/>
    </source>
</evidence>
<protein>
    <submittedName>
        <fullName evidence="1">Beta-beta-alpha zinc fingers domain-containing protein</fullName>
    </submittedName>
</protein>
<proteinExistence type="predicted"/>
<comment type="caution">
    <text evidence="1">The sequence shown here is derived from an EMBL/GenBank/DDBJ whole genome shotgun (WGS) entry which is preliminary data.</text>
</comment>
<accession>A0ACB7UIC4</accession>